<dbReference type="SMART" id="SM00406">
    <property type="entry name" value="IGv"/>
    <property type="match status" value="1"/>
</dbReference>
<reference evidence="3" key="2">
    <citation type="submission" date="2025-08" db="UniProtKB">
        <authorList>
            <consortium name="Ensembl"/>
        </authorList>
    </citation>
    <scope>IDENTIFICATION</scope>
</reference>
<dbReference type="FunCoup" id="G1NTA7">
    <property type="interactions" value="93"/>
</dbReference>
<dbReference type="PANTHER" id="PTHR23267">
    <property type="entry name" value="IMMUNOGLOBULIN LIGHT CHAIN"/>
    <property type="match status" value="1"/>
</dbReference>
<dbReference type="InterPro" id="IPR050150">
    <property type="entry name" value="IgV_Light_Chain"/>
</dbReference>
<dbReference type="FunFam" id="2.60.40.10:FF:001336">
    <property type="entry name" value="V-set pre-B cell surrogate light chain 3"/>
    <property type="match status" value="1"/>
</dbReference>
<reference evidence="3 4" key="1">
    <citation type="journal article" date="2011" name="Nature">
        <title>A high-resolution map of human evolutionary constraint using 29 mammals.</title>
        <authorList>
            <person name="Lindblad-Toh K."/>
            <person name="Garber M."/>
            <person name="Zuk O."/>
            <person name="Lin M.F."/>
            <person name="Parker B.J."/>
            <person name="Washietl S."/>
            <person name="Kheradpour P."/>
            <person name="Ernst J."/>
            <person name="Jordan G."/>
            <person name="Mauceli E."/>
            <person name="Ward L.D."/>
            <person name="Lowe C.B."/>
            <person name="Holloway A.K."/>
            <person name="Clamp M."/>
            <person name="Gnerre S."/>
            <person name="Alfoldi J."/>
            <person name="Beal K."/>
            <person name="Chang J."/>
            <person name="Clawson H."/>
            <person name="Cuff J."/>
            <person name="Di Palma F."/>
            <person name="Fitzgerald S."/>
            <person name="Flicek P."/>
            <person name="Guttman M."/>
            <person name="Hubisz M.J."/>
            <person name="Jaffe D.B."/>
            <person name="Jungreis I."/>
            <person name="Kent W.J."/>
            <person name="Kostka D."/>
            <person name="Lara M."/>
            <person name="Martins A.L."/>
            <person name="Massingham T."/>
            <person name="Moltke I."/>
            <person name="Raney B.J."/>
            <person name="Rasmussen M.D."/>
            <person name="Robinson J."/>
            <person name="Stark A."/>
            <person name="Vilella A.J."/>
            <person name="Wen J."/>
            <person name="Xie X."/>
            <person name="Zody M.C."/>
            <person name="Baldwin J."/>
            <person name="Bloom T."/>
            <person name="Chin C.W."/>
            <person name="Heiman D."/>
            <person name="Nicol R."/>
            <person name="Nusbaum C."/>
            <person name="Young S."/>
            <person name="Wilkinson J."/>
            <person name="Worley K.C."/>
            <person name="Kovar C.L."/>
            <person name="Muzny D.M."/>
            <person name="Gibbs R.A."/>
            <person name="Cree A."/>
            <person name="Dihn H.H."/>
            <person name="Fowler G."/>
            <person name="Jhangiani S."/>
            <person name="Joshi V."/>
            <person name="Lee S."/>
            <person name="Lewis L.R."/>
            <person name="Nazareth L.V."/>
            <person name="Okwuonu G."/>
            <person name="Santibanez J."/>
            <person name="Warren W.C."/>
            <person name="Mardis E.R."/>
            <person name="Weinstock G.M."/>
            <person name="Wilson R.K."/>
            <person name="Delehaunty K."/>
            <person name="Dooling D."/>
            <person name="Fronik C."/>
            <person name="Fulton L."/>
            <person name="Fulton B."/>
            <person name="Graves T."/>
            <person name="Minx P."/>
            <person name="Sodergren E."/>
            <person name="Birney E."/>
            <person name="Margulies E.H."/>
            <person name="Herrero J."/>
            <person name="Green E.D."/>
            <person name="Haussler D."/>
            <person name="Siepel A."/>
            <person name="Goldman N."/>
            <person name="Pollard K.S."/>
            <person name="Pedersen J.S."/>
            <person name="Lander E.S."/>
            <person name="Kellis M."/>
        </authorList>
    </citation>
    <scope>NUCLEOTIDE SEQUENCE [LARGE SCALE GENOMIC DNA]</scope>
</reference>
<dbReference type="InterPro" id="IPR036179">
    <property type="entry name" value="Ig-like_dom_sf"/>
</dbReference>
<accession>G1NTA7</accession>
<dbReference type="Proteomes" id="UP000001074">
    <property type="component" value="Unassembled WGS sequence"/>
</dbReference>
<dbReference type="OMA" id="DVAHNAC"/>
<reference evidence="3" key="3">
    <citation type="submission" date="2025-09" db="UniProtKB">
        <authorList>
            <consortium name="Ensembl"/>
        </authorList>
    </citation>
    <scope>IDENTIFICATION</scope>
</reference>
<organism evidence="3 4">
    <name type="scientific">Myotis lucifugus</name>
    <name type="common">Little brown bat</name>
    <dbReference type="NCBI Taxonomy" id="59463"/>
    <lineage>
        <taxon>Eukaryota</taxon>
        <taxon>Metazoa</taxon>
        <taxon>Chordata</taxon>
        <taxon>Craniata</taxon>
        <taxon>Vertebrata</taxon>
        <taxon>Euteleostomi</taxon>
        <taxon>Mammalia</taxon>
        <taxon>Eutheria</taxon>
        <taxon>Laurasiatheria</taxon>
        <taxon>Chiroptera</taxon>
        <taxon>Yangochiroptera</taxon>
        <taxon>Vespertilionidae</taxon>
        <taxon>Myotis</taxon>
    </lineage>
</organism>
<dbReference type="InParanoid" id="G1NTA7"/>
<dbReference type="AlphaFoldDB" id="G1NTA7"/>
<protein>
    <submittedName>
        <fullName evidence="3">V-set pre-B cell surrogate light chain 3</fullName>
    </submittedName>
</protein>
<dbReference type="eggNOG" id="ENOG502SQUV">
    <property type="taxonomic scope" value="Eukaryota"/>
</dbReference>
<feature type="chain" id="PRO_5003416341" evidence="1">
    <location>
        <begin position="25"/>
        <end position="149"/>
    </location>
</feature>
<evidence type="ECO:0000259" key="2">
    <source>
        <dbReference type="PROSITE" id="PS50835"/>
    </source>
</evidence>
<evidence type="ECO:0000256" key="1">
    <source>
        <dbReference type="SAM" id="SignalP"/>
    </source>
</evidence>
<evidence type="ECO:0000313" key="3">
    <source>
        <dbReference type="Ensembl" id="ENSMLUP00000000395.2"/>
    </source>
</evidence>
<dbReference type="STRING" id="59463.ENSMLUP00000000395"/>
<proteinExistence type="predicted"/>
<dbReference type="InterPro" id="IPR013783">
    <property type="entry name" value="Ig-like_fold"/>
</dbReference>
<keyword evidence="4" id="KW-1185">Reference proteome</keyword>
<feature type="signal peptide" evidence="1">
    <location>
        <begin position="1"/>
        <end position="24"/>
    </location>
</feature>
<evidence type="ECO:0000313" key="4">
    <source>
        <dbReference type="Proteomes" id="UP000001074"/>
    </source>
</evidence>
<dbReference type="HOGENOM" id="CLU_077975_4_0_1"/>
<dbReference type="Ensembl" id="ENSMLUT00000000437.2">
    <property type="protein sequence ID" value="ENSMLUP00000000395.2"/>
    <property type="gene ID" value="ENSMLUG00000000439.2"/>
</dbReference>
<keyword evidence="1" id="KW-0732">Signal</keyword>
<dbReference type="Pfam" id="PF07686">
    <property type="entry name" value="V-set"/>
    <property type="match status" value="1"/>
</dbReference>
<dbReference type="PROSITE" id="PS50835">
    <property type="entry name" value="IG_LIKE"/>
    <property type="match status" value="1"/>
</dbReference>
<dbReference type="InterPro" id="IPR013106">
    <property type="entry name" value="Ig_V-set"/>
</dbReference>
<name>G1NTA7_MYOLU</name>
<dbReference type="Gene3D" id="2.60.40.10">
    <property type="entry name" value="Immunoglobulins"/>
    <property type="match status" value="1"/>
</dbReference>
<dbReference type="SUPFAM" id="SSF48726">
    <property type="entry name" value="Immunoglobulin"/>
    <property type="match status" value="1"/>
</dbReference>
<feature type="domain" description="Ig-like" evidence="2">
    <location>
        <begin position="51"/>
        <end position="149"/>
    </location>
</feature>
<sequence>MAWWRLALLLLGALLAAELMGGTAQSFLAVASLQPGFGRASVTEGMGVSQPVLTQPDALLVFPGQVVQISCMLNPRHANIGDYGVSWYQQRAGSAPRYLLYYRSKEDHHRSPDIPDRFSAATDAAQNAGILIISPVQPEDDADYYCSVG</sequence>
<dbReference type="GeneTree" id="ENSGT00940000161808"/>
<gene>
    <name evidence="3" type="primary">VPREB3</name>
</gene>
<dbReference type="EMBL" id="AAPE02038805">
    <property type="status" value="NOT_ANNOTATED_CDS"/>
    <property type="molecule type" value="Genomic_DNA"/>
</dbReference>
<dbReference type="InterPro" id="IPR007110">
    <property type="entry name" value="Ig-like_dom"/>
</dbReference>